<evidence type="ECO:0000256" key="1">
    <source>
        <dbReference type="SAM" id="Phobius"/>
    </source>
</evidence>
<keyword evidence="1" id="KW-0812">Transmembrane</keyword>
<sequence>MVGAARPAHRAPRQRGFTYVALVLAIALHGAVMAAAGSVWHVAQKRERERELLFIGDQFRSAIRAYAQSGPGTKGQLPRTLDDLLLDPRLPGTRRHLRKIFVDPMTWKAEWGLVTTPDGRGILGVYSLSEEAPLKTGRFLPADRAFEGAARYSEWKFVYKPQ</sequence>
<keyword evidence="1" id="KW-1133">Transmembrane helix</keyword>
<keyword evidence="3" id="KW-1185">Reference proteome</keyword>
<feature type="transmembrane region" description="Helical" evidence="1">
    <location>
        <begin position="20"/>
        <end position="43"/>
    </location>
</feature>
<dbReference type="Proteomes" id="UP000599109">
    <property type="component" value="Unassembled WGS sequence"/>
</dbReference>
<dbReference type="AlphaFoldDB" id="A0A936Z273"/>
<reference evidence="2 3" key="1">
    <citation type="journal article" date="2017" name="Int. J. Syst. Evol. Microbiol.">
        <title>Ramlibacter monticola sp. nov., isolated from forest soil.</title>
        <authorList>
            <person name="Chaudhary D.K."/>
            <person name="Kim J."/>
        </authorList>
    </citation>
    <scope>NUCLEOTIDE SEQUENCE [LARGE SCALE GENOMIC DNA]</scope>
    <source>
        <strain evidence="2 3">KACC 19175</strain>
    </source>
</reference>
<evidence type="ECO:0000313" key="3">
    <source>
        <dbReference type="Proteomes" id="UP000599109"/>
    </source>
</evidence>
<evidence type="ECO:0000313" key="2">
    <source>
        <dbReference type="EMBL" id="MBL0392997.1"/>
    </source>
</evidence>
<comment type="caution">
    <text evidence="2">The sequence shown here is derived from an EMBL/GenBank/DDBJ whole genome shotgun (WGS) entry which is preliminary data.</text>
</comment>
<dbReference type="RefSeq" id="WP_201675659.1">
    <property type="nucleotide sequence ID" value="NZ_JAEQNE010000004.1"/>
</dbReference>
<accession>A0A936Z273</accession>
<keyword evidence="1" id="KW-0472">Membrane</keyword>
<protein>
    <submittedName>
        <fullName evidence="2">Type II secretion system protein</fullName>
    </submittedName>
</protein>
<organism evidence="2 3">
    <name type="scientific">Ramlibacter monticola</name>
    <dbReference type="NCBI Taxonomy" id="1926872"/>
    <lineage>
        <taxon>Bacteria</taxon>
        <taxon>Pseudomonadati</taxon>
        <taxon>Pseudomonadota</taxon>
        <taxon>Betaproteobacteria</taxon>
        <taxon>Burkholderiales</taxon>
        <taxon>Comamonadaceae</taxon>
        <taxon>Ramlibacter</taxon>
    </lineage>
</organism>
<gene>
    <name evidence="2" type="ORF">JJ685_17800</name>
</gene>
<dbReference type="EMBL" id="JAEQNE010000004">
    <property type="protein sequence ID" value="MBL0392997.1"/>
    <property type="molecule type" value="Genomic_DNA"/>
</dbReference>
<proteinExistence type="predicted"/>
<name>A0A936Z273_9BURK</name>